<feature type="region of interest" description="Disordered" evidence="4">
    <location>
        <begin position="111"/>
        <end position="145"/>
    </location>
</feature>
<name>A0A423SYY3_PENVA</name>
<accession>A0A423SYY3</accession>
<reference evidence="6 7" key="1">
    <citation type="submission" date="2018-04" db="EMBL/GenBank/DDBJ databases">
        <authorList>
            <person name="Zhang X."/>
            <person name="Yuan J."/>
            <person name="Li F."/>
            <person name="Xiang J."/>
        </authorList>
    </citation>
    <scope>NUCLEOTIDE SEQUENCE [LARGE SCALE GENOMIC DNA]</scope>
    <source>
        <tissue evidence="6">Muscle</tissue>
    </source>
</reference>
<evidence type="ECO:0000313" key="7">
    <source>
        <dbReference type="Proteomes" id="UP000283509"/>
    </source>
</evidence>
<feature type="DNA-binding region" description="Homeobox" evidence="2">
    <location>
        <begin position="144"/>
        <end position="188"/>
    </location>
</feature>
<evidence type="ECO:0000256" key="3">
    <source>
        <dbReference type="RuleBase" id="RU000682"/>
    </source>
</evidence>
<dbReference type="PROSITE" id="PS50071">
    <property type="entry name" value="HOMEOBOX_2"/>
    <property type="match status" value="1"/>
</dbReference>
<feature type="region of interest" description="Disordered" evidence="4">
    <location>
        <begin position="292"/>
        <end position="351"/>
    </location>
</feature>
<dbReference type="GO" id="GO:0005634">
    <property type="term" value="C:nucleus"/>
    <property type="evidence" value="ECO:0007669"/>
    <property type="project" value="UniProtKB-SubCell"/>
</dbReference>
<dbReference type="Pfam" id="PF00046">
    <property type="entry name" value="Homeodomain"/>
    <property type="match status" value="1"/>
</dbReference>
<organism evidence="6 7">
    <name type="scientific">Penaeus vannamei</name>
    <name type="common">Whiteleg shrimp</name>
    <name type="synonym">Litopenaeus vannamei</name>
    <dbReference type="NCBI Taxonomy" id="6689"/>
    <lineage>
        <taxon>Eukaryota</taxon>
        <taxon>Metazoa</taxon>
        <taxon>Ecdysozoa</taxon>
        <taxon>Arthropoda</taxon>
        <taxon>Crustacea</taxon>
        <taxon>Multicrustacea</taxon>
        <taxon>Malacostraca</taxon>
        <taxon>Eumalacostraca</taxon>
        <taxon>Eucarida</taxon>
        <taxon>Decapoda</taxon>
        <taxon>Dendrobranchiata</taxon>
        <taxon>Penaeoidea</taxon>
        <taxon>Penaeidae</taxon>
        <taxon>Penaeus</taxon>
    </lineage>
</organism>
<dbReference type="OrthoDB" id="6159439at2759"/>
<keyword evidence="7" id="KW-1185">Reference proteome</keyword>
<dbReference type="PRINTS" id="PR01217">
    <property type="entry name" value="PRICHEXTENSN"/>
</dbReference>
<dbReference type="SUPFAM" id="SSF46689">
    <property type="entry name" value="Homeodomain-like"/>
    <property type="match status" value="1"/>
</dbReference>
<evidence type="ECO:0000256" key="2">
    <source>
        <dbReference type="PROSITE-ProRule" id="PRU00108"/>
    </source>
</evidence>
<dbReference type="InterPro" id="IPR001356">
    <property type="entry name" value="HD"/>
</dbReference>
<dbReference type="PANTHER" id="PTHR24333:SF5">
    <property type="entry name" value="VENT HOMEOBOX"/>
    <property type="match status" value="1"/>
</dbReference>
<dbReference type="Gene3D" id="1.10.10.60">
    <property type="entry name" value="Homeodomain-like"/>
    <property type="match status" value="1"/>
</dbReference>
<protein>
    <submittedName>
        <fullName evidence="6">Putative homeobox protein</fullName>
    </submittedName>
</protein>
<dbReference type="GO" id="GO:0003677">
    <property type="term" value="F:DNA binding"/>
    <property type="evidence" value="ECO:0007669"/>
    <property type="project" value="UniProtKB-UniRule"/>
</dbReference>
<dbReference type="AlphaFoldDB" id="A0A423SYY3"/>
<dbReference type="InterPro" id="IPR050848">
    <property type="entry name" value="Homeobox_TF"/>
</dbReference>
<comment type="caution">
    <text evidence="6">The sequence shown here is derived from an EMBL/GenBank/DDBJ whole genome shotgun (WGS) entry which is preliminary data.</text>
</comment>
<feature type="region of interest" description="Disordered" evidence="4">
    <location>
        <begin position="184"/>
        <end position="215"/>
    </location>
</feature>
<dbReference type="PANTHER" id="PTHR24333">
    <property type="entry name" value="HOMEO BOX HB9 LIKE A-RELATED"/>
    <property type="match status" value="1"/>
</dbReference>
<dbReference type="Proteomes" id="UP000283509">
    <property type="component" value="Unassembled WGS sequence"/>
</dbReference>
<dbReference type="SMART" id="SM00389">
    <property type="entry name" value="HOX"/>
    <property type="match status" value="1"/>
</dbReference>
<dbReference type="InterPro" id="IPR009057">
    <property type="entry name" value="Homeodomain-like_sf"/>
</dbReference>
<proteinExistence type="predicted"/>
<dbReference type="CDD" id="cd00086">
    <property type="entry name" value="homeodomain"/>
    <property type="match status" value="1"/>
</dbReference>
<evidence type="ECO:0000259" key="5">
    <source>
        <dbReference type="PROSITE" id="PS50071"/>
    </source>
</evidence>
<sequence>MPSCDSEYTLPTSNTPFHPTSLTAPPLPSAPSFPHFPPLPPHCTPSPTTPIPPHHYTPPLPPLQPPFTPTAPFLPLHPNPSPYTLPSSYCTLLPHNNTTLPPTTPPFLPTATPPNHPPTNRQALLHNAPSPPPGNDAGPAVKKQRKARTAFTDHQLQTLEKSFERQKYLSVQDRMELAAKLNLTDTQDEVEAPDGRRPRAAGRGGQLRRPPEAVRARKPLAYRLYPPGLPILPPVPAADPLRDALRPEALRPEAIRPELLRQEALRLDRPELLKSEGGKFDAGRLLPADVRGLSPSAARDPDDEGVSLGEAGRVGLLRPSVTPSPPHCPSPTDLRVRVSPGPLSDPHKAPH</sequence>
<keyword evidence="2 3" id="KW-0371">Homeobox</keyword>
<gene>
    <name evidence="6" type="ORF">C7M84_012456</name>
</gene>
<evidence type="ECO:0000256" key="4">
    <source>
        <dbReference type="SAM" id="MobiDB-lite"/>
    </source>
</evidence>
<keyword evidence="2 3" id="KW-0238">DNA-binding</keyword>
<evidence type="ECO:0000256" key="1">
    <source>
        <dbReference type="ARBA" id="ARBA00004123"/>
    </source>
</evidence>
<reference evidence="6 7" key="2">
    <citation type="submission" date="2019-01" db="EMBL/GenBank/DDBJ databases">
        <title>The decoding of complex shrimp genome reveals the adaptation for benthos swimmer, frequently molting mechanism and breeding impact on genome.</title>
        <authorList>
            <person name="Sun Y."/>
            <person name="Gao Y."/>
            <person name="Yu Y."/>
        </authorList>
    </citation>
    <scope>NUCLEOTIDE SEQUENCE [LARGE SCALE GENOMIC DNA]</scope>
    <source>
        <tissue evidence="6">Muscle</tissue>
    </source>
</reference>
<feature type="domain" description="Homeobox" evidence="5">
    <location>
        <begin position="142"/>
        <end position="187"/>
    </location>
</feature>
<feature type="compositionally biased region" description="Pro residues" evidence="4">
    <location>
        <begin position="25"/>
        <end position="64"/>
    </location>
</feature>
<dbReference type="EMBL" id="QCYY01002573">
    <property type="protein sequence ID" value="ROT69343.1"/>
    <property type="molecule type" value="Genomic_DNA"/>
</dbReference>
<evidence type="ECO:0000313" key="6">
    <source>
        <dbReference type="EMBL" id="ROT69343.1"/>
    </source>
</evidence>
<feature type="region of interest" description="Disordered" evidence="4">
    <location>
        <begin position="1"/>
        <end position="64"/>
    </location>
</feature>
<keyword evidence="2 3" id="KW-0539">Nucleus</keyword>
<comment type="subcellular location">
    <subcellularLocation>
        <location evidence="1 2 3">Nucleus</location>
    </subcellularLocation>
</comment>